<accession>A0A915KY42</accession>
<reference evidence="2" key="1">
    <citation type="submission" date="2022-11" db="UniProtKB">
        <authorList>
            <consortium name="WormBaseParasite"/>
        </authorList>
    </citation>
    <scope>IDENTIFICATION</scope>
</reference>
<dbReference type="Proteomes" id="UP000887565">
    <property type="component" value="Unplaced"/>
</dbReference>
<protein>
    <submittedName>
        <fullName evidence="2">Uncharacterized protein</fullName>
    </submittedName>
</protein>
<dbReference type="AlphaFoldDB" id="A0A915KY42"/>
<evidence type="ECO:0000313" key="2">
    <source>
        <dbReference type="WBParaSite" id="nRc.2.0.1.t43100-RA"/>
    </source>
</evidence>
<evidence type="ECO:0000313" key="1">
    <source>
        <dbReference type="Proteomes" id="UP000887565"/>
    </source>
</evidence>
<dbReference type="WBParaSite" id="nRc.2.0.1.t43100-RA">
    <property type="protein sequence ID" value="nRc.2.0.1.t43100-RA"/>
    <property type="gene ID" value="nRc.2.0.1.g43100"/>
</dbReference>
<organism evidence="1 2">
    <name type="scientific">Romanomermis culicivorax</name>
    <name type="common">Nematode worm</name>
    <dbReference type="NCBI Taxonomy" id="13658"/>
    <lineage>
        <taxon>Eukaryota</taxon>
        <taxon>Metazoa</taxon>
        <taxon>Ecdysozoa</taxon>
        <taxon>Nematoda</taxon>
        <taxon>Enoplea</taxon>
        <taxon>Dorylaimia</taxon>
        <taxon>Mermithida</taxon>
        <taxon>Mermithoidea</taxon>
        <taxon>Mermithidae</taxon>
        <taxon>Romanomermis</taxon>
    </lineage>
</organism>
<keyword evidence="1" id="KW-1185">Reference proteome</keyword>
<sequence>MNEEMNRKTTSSSILDDNVKMKKIKIADQSESSTFSAMLLSRRCHTSPRGTARHHAAPVVLSILKSGAFEV</sequence>
<name>A0A915KY42_ROMCU</name>
<proteinExistence type="predicted"/>